<dbReference type="KEGG" id="ppi:YSA_06920"/>
<reference evidence="1 2" key="1">
    <citation type="journal article" date="2012" name="J. Bacteriol.">
        <title>Complete Genome Sequence of the Naphthalene-Degrading Pseudomonas putida Strain ND6.</title>
        <authorList>
            <person name="Li S."/>
            <person name="Zhao H."/>
            <person name="Li Y."/>
            <person name="Niu S."/>
            <person name="Cai B."/>
        </authorList>
    </citation>
    <scope>NUCLEOTIDE SEQUENCE [LARGE SCALE GENOMIC DNA]</scope>
    <source>
        <strain evidence="1 2">ND6</strain>
    </source>
</reference>
<name>I3UYC8_PSEPU</name>
<dbReference type="AlphaFoldDB" id="I3UYC8"/>
<sequence length="34" mass="3892">MVGPKGWTVRRGTQNYNIMRKICICCKEAGAQFM</sequence>
<protein>
    <submittedName>
        <fullName evidence="1">Uncharacterized protein</fullName>
    </submittedName>
</protein>
<organism evidence="1 2">
    <name type="scientific">Pseudomonas putida ND6</name>
    <dbReference type="NCBI Taxonomy" id="231023"/>
    <lineage>
        <taxon>Bacteria</taxon>
        <taxon>Pseudomonadati</taxon>
        <taxon>Pseudomonadota</taxon>
        <taxon>Gammaproteobacteria</taxon>
        <taxon>Pseudomonadales</taxon>
        <taxon>Pseudomonadaceae</taxon>
        <taxon>Pseudomonas</taxon>
    </lineage>
</organism>
<accession>I3UYC8</accession>
<dbReference type="Proteomes" id="UP000005268">
    <property type="component" value="Chromosome"/>
</dbReference>
<evidence type="ECO:0000313" key="2">
    <source>
        <dbReference type="Proteomes" id="UP000005268"/>
    </source>
</evidence>
<dbReference type="EMBL" id="CP003588">
    <property type="protein sequence ID" value="AFK70499.1"/>
    <property type="molecule type" value="Genomic_DNA"/>
</dbReference>
<proteinExistence type="predicted"/>
<gene>
    <name evidence="1" type="ORF">YSA_06920</name>
</gene>
<evidence type="ECO:0000313" key="1">
    <source>
        <dbReference type="EMBL" id="AFK70499.1"/>
    </source>
</evidence>
<dbReference type="HOGENOM" id="CLU_3375410_0_0_6"/>